<dbReference type="AlphaFoldDB" id="A0A3S4W4T6"/>
<reference evidence="7 9" key="1">
    <citation type="submission" date="2014-07" db="EMBL/GenBank/DDBJ databases">
        <authorList>
            <person name="Pisani N.G."/>
            <person name="Newman J.D."/>
        </authorList>
    </citation>
    <scope>NUCLEOTIDE SEQUENCE [LARGE SCALE GENOMIC DNA]</scope>
    <source>
        <strain evidence="7 9">LMG 24720</strain>
    </source>
</reference>
<accession>A0A3S4W4T6</accession>
<dbReference type="InterPro" id="IPR039425">
    <property type="entry name" value="RNA_pol_sigma-70-like"/>
</dbReference>
<dbReference type="SUPFAM" id="SSF88659">
    <property type="entry name" value="Sigma3 and sigma4 domains of RNA polymerase sigma factors"/>
    <property type="match status" value="1"/>
</dbReference>
<evidence type="ECO:0000259" key="6">
    <source>
        <dbReference type="Pfam" id="PF08281"/>
    </source>
</evidence>
<dbReference type="Proteomes" id="UP000270036">
    <property type="component" value="Chromosome"/>
</dbReference>
<dbReference type="Proteomes" id="UP000028349">
    <property type="component" value="Unassembled WGS sequence"/>
</dbReference>
<keyword evidence="4" id="KW-0804">Transcription</keyword>
<organism evidence="8 10">
    <name type="scientific">Kaistella antarctica</name>
    <dbReference type="NCBI Taxonomy" id="266748"/>
    <lineage>
        <taxon>Bacteria</taxon>
        <taxon>Pseudomonadati</taxon>
        <taxon>Bacteroidota</taxon>
        <taxon>Flavobacteriia</taxon>
        <taxon>Flavobacteriales</taxon>
        <taxon>Weeksellaceae</taxon>
        <taxon>Chryseobacterium group</taxon>
        <taxon>Kaistella</taxon>
    </lineage>
</organism>
<dbReference type="InterPro" id="IPR013324">
    <property type="entry name" value="RNA_pol_sigma_r3/r4-like"/>
</dbReference>
<dbReference type="InterPro" id="IPR013249">
    <property type="entry name" value="RNA_pol_sigma70_r4_t2"/>
</dbReference>
<dbReference type="GO" id="GO:0006352">
    <property type="term" value="P:DNA-templated transcription initiation"/>
    <property type="evidence" value="ECO:0007669"/>
    <property type="project" value="InterPro"/>
</dbReference>
<dbReference type="CDD" id="cd06171">
    <property type="entry name" value="Sigma70_r4"/>
    <property type="match status" value="1"/>
</dbReference>
<evidence type="ECO:0000256" key="3">
    <source>
        <dbReference type="ARBA" id="ARBA00023082"/>
    </source>
</evidence>
<dbReference type="SUPFAM" id="SSF88946">
    <property type="entry name" value="Sigma2 domain of RNA polymerase sigma factors"/>
    <property type="match status" value="1"/>
</dbReference>
<gene>
    <name evidence="8" type="primary">rpoE_2</name>
    <name evidence="7" type="ORF">HY04_04120</name>
    <name evidence="8" type="ORF">NCTC13489_01830</name>
</gene>
<dbReference type="RefSeq" id="WP_034717553.1">
    <property type="nucleotide sequence ID" value="NZ_FOIX01000001.1"/>
</dbReference>
<dbReference type="OrthoDB" id="1027298at2"/>
<evidence type="ECO:0000313" key="8">
    <source>
        <dbReference type="EMBL" id="VEH99856.1"/>
    </source>
</evidence>
<dbReference type="Gene3D" id="1.10.1740.10">
    <property type="match status" value="1"/>
</dbReference>
<protein>
    <submittedName>
        <fullName evidence="7 8">Sigma-24</fullName>
    </submittedName>
</protein>
<dbReference type="Pfam" id="PF08281">
    <property type="entry name" value="Sigma70_r4_2"/>
    <property type="match status" value="1"/>
</dbReference>
<keyword evidence="2" id="KW-0805">Transcription regulation</keyword>
<dbReference type="STRING" id="266748.HY04_04120"/>
<dbReference type="PANTHER" id="PTHR43133:SF51">
    <property type="entry name" value="RNA POLYMERASE SIGMA FACTOR"/>
    <property type="match status" value="1"/>
</dbReference>
<dbReference type="NCBIfam" id="TIGR02937">
    <property type="entry name" value="sigma70-ECF"/>
    <property type="match status" value="1"/>
</dbReference>
<feature type="domain" description="RNA polymerase sigma factor 70 region 4 type 2" evidence="6">
    <location>
        <begin position="128"/>
        <end position="178"/>
    </location>
</feature>
<evidence type="ECO:0000256" key="1">
    <source>
        <dbReference type="ARBA" id="ARBA00010641"/>
    </source>
</evidence>
<keyword evidence="3" id="KW-0731">Sigma factor</keyword>
<keyword evidence="9" id="KW-1185">Reference proteome</keyword>
<evidence type="ECO:0000313" key="10">
    <source>
        <dbReference type="Proteomes" id="UP000270036"/>
    </source>
</evidence>
<evidence type="ECO:0000256" key="2">
    <source>
        <dbReference type="ARBA" id="ARBA00023015"/>
    </source>
</evidence>
<evidence type="ECO:0000313" key="7">
    <source>
        <dbReference type="EMBL" id="KEY17739.1"/>
    </source>
</evidence>
<dbReference type="EMBL" id="JPEP01000002">
    <property type="protein sequence ID" value="KEY17739.1"/>
    <property type="molecule type" value="Genomic_DNA"/>
</dbReference>
<dbReference type="KEGG" id="cant:NCTC13489_01830"/>
<dbReference type="InterPro" id="IPR014284">
    <property type="entry name" value="RNA_pol_sigma-70_dom"/>
</dbReference>
<dbReference type="InterPro" id="IPR036388">
    <property type="entry name" value="WH-like_DNA-bd_sf"/>
</dbReference>
<evidence type="ECO:0000256" key="4">
    <source>
        <dbReference type="ARBA" id="ARBA00023163"/>
    </source>
</evidence>
<dbReference type="InterPro" id="IPR013325">
    <property type="entry name" value="RNA_pol_sigma_r2"/>
</dbReference>
<dbReference type="InterPro" id="IPR007627">
    <property type="entry name" value="RNA_pol_sigma70_r2"/>
</dbReference>
<dbReference type="Gene3D" id="1.10.10.10">
    <property type="entry name" value="Winged helix-like DNA-binding domain superfamily/Winged helix DNA-binding domain"/>
    <property type="match status" value="1"/>
</dbReference>
<dbReference type="EMBL" id="LR134441">
    <property type="protein sequence ID" value="VEH99856.1"/>
    <property type="molecule type" value="Genomic_DNA"/>
</dbReference>
<name>A0A3S4W4T6_9FLAO</name>
<sequence>MNTQNQYSDSELIQKILHKETALFELIIRRNNPSLYRIGKMYHFNHEDTQDLMQESYIQAYSHLGQFENRSSLKTWLSKIMVNQCYKKTQKWSTKNIESLENNTQIFNKLSSIETSNKVMNTELSSVIEKALLHIPEDYRTVFTLREVNGLSVAETAEVLEISESNVKVRLNRAKTFLRTEIEKFYNKEEIFEFNLIYCDAMVNRVMAKISLMI</sequence>
<comment type="similarity">
    <text evidence="1">Belongs to the sigma-70 factor family. ECF subfamily.</text>
</comment>
<dbReference type="GO" id="GO:0003677">
    <property type="term" value="F:DNA binding"/>
    <property type="evidence" value="ECO:0007669"/>
    <property type="project" value="InterPro"/>
</dbReference>
<evidence type="ECO:0000259" key="5">
    <source>
        <dbReference type="Pfam" id="PF04542"/>
    </source>
</evidence>
<proteinExistence type="inferred from homology"/>
<dbReference type="Pfam" id="PF04542">
    <property type="entry name" value="Sigma70_r2"/>
    <property type="match status" value="1"/>
</dbReference>
<dbReference type="GO" id="GO:0016987">
    <property type="term" value="F:sigma factor activity"/>
    <property type="evidence" value="ECO:0007669"/>
    <property type="project" value="UniProtKB-KW"/>
</dbReference>
<feature type="domain" description="RNA polymerase sigma-70 region 2" evidence="5">
    <location>
        <begin position="28"/>
        <end position="87"/>
    </location>
</feature>
<evidence type="ECO:0000313" key="9">
    <source>
        <dbReference type="Proteomes" id="UP000028349"/>
    </source>
</evidence>
<dbReference type="PANTHER" id="PTHR43133">
    <property type="entry name" value="RNA POLYMERASE ECF-TYPE SIGMA FACTO"/>
    <property type="match status" value="1"/>
</dbReference>
<reference evidence="8 10" key="2">
    <citation type="submission" date="2018-12" db="EMBL/GenBank/DDBJ databases">
        <authorList>
            <consortium name="Pathogen Informatics"/>
        </authorList>
    </citation>
    <scope>NUCLEOTIDE SEQUENCE [LARGE SCALE GENOMIC DNA]</scope>
    <source>
        <strain evidence="8 10">NCTC13489</strain>
    </source>
</reference>